<feature type="compositionally biased region" description="Low complexity" evidence="1">
    <location>
        <begin position="169"/>
        <end position="184"/>
    </location>
</feature>
<proteinExistence type="predicted"/>
<dbReference type="Pfam" id="PF03430">
    <property type="entry name" value="TATR"/>
    <property type="match status" value="1"/>
</dbReference>
<evidence type="ECO:0000313" key="2">
    <source>
        <dbReference type="EMBL" id="ANS70904.1"/>
    </source>
</evidence>
<evidence type="ECO:0000256" key="1">
    <source>
        <dbReference type="SAM" id="MobiDB-lite"/>
    </source>
</evidence>
<feature type="region of interest" description="Disordered" evidence="1">
    <location>
        <begin position="137"/>
        <end position="184"/>
    </location>
</feature>
<sequence>MFNEGCDPRTPARSDLQHSVAAFHTTHTTVDSYNALLDSNYQEKQFNSDFDRERQYYNSRDEPMPSFHDILQNNMDSPMTFTELFPSAADAAPIMYENAEAVRCGQEAETIVELALTGPSSSVPAVAVVDQIAADTKTKKKSKKRKCDSTAVVHIKRQRSSSPAPPPEVQQQQQPSLPLEQQQQQIFKRYRQSQIVPELNIESGDGAAGGNNGGNVVNAFEQAPLNQYLVDYRKDAQYGAREGGSNDKRFAEMITNTAYYMFVVCENDEQQQQQQSSEPQSPYKIFFVNCVWSVTQEYRRHFHHLDRMVMVVSFDKFRFMISYKLLKSMNIEIPQSEDLGRKLINNNDDAAQKNKCYFNEVKDFAFVALLINTFNLDMCYARAKISLVLAPLGYNKSKTIMKQIFNFMKDNTLFTLPFNFGRQEKMGQEQEEEHTNFIKMEESPYVDAIVKASAHFKFKTNPDKRVYGIDETLASLRFWLRAKNEKVTKDNFLYYKYGCVVRLFYDEQDKRIANLLRIKKDNNSTGHLLEEYLNACAKLPADSQNFLLLSTKTEERLTVVKNGPMFVWVTGIAKDILPDEHVKPFKQFKHHVFTLNKVNRKETNNKHNGLLKLISMYTGGNVPFDRVVEIAQNNFKCDYKLY</sequence>
<reference evidence="2" key="1">
    <citation type="journal article" date="2016" name="J. Invertebr. Pathol.">
        <title>An alphabaculovirus isolated from dead Lymantria dispar larvae shows high genetic similarity to baculovirus previously isolated from Lymantria monacha - An example of adaptation to a new host.</title>
        <authorList>
            <person name="Rabalski L."/>
            <person name="Krejmer-Rabalska M."/>
            <person name="Skrzecz I."/>
            <person name="Wasag B."/>
            <person name="Szewczyk B."/>
        </authorList>
    </citation>
    <scope>NUCLEOTIDE SEQUENCE</scope>
    <source>
        <strain evidence="2">BNP</strain>
    </source>
</reference>
<dbReference type="InterPro" id="IPR005092">
    <property type="entry name" value="TATR"/>
</dbReference>
<name>A0A1B1MQP5_NPVLD</name>
<accession>A0A1B1MQP5</accession>
<organism evidence="2">
    <name type="scientific">Lymantria dispar multicapsid nuclear polyhedrosis virus</name>
    <name type="common">LdMNPV</name>
    <dbReference type="NCBI Taxonomy" id="10449"/>
    <lineage>
        <taxon>Viruses</taxon>
        <taxon>Viruses incertae sedis</taxon>
        <taxon>Naldaviricetes</taxon>
        <taxon>Lefavirales</taxon>
        <taxon>Baculoviridae</taxon>
        <taxon>Alphabaculovirus</taxon>
        <taxon>Alphabaculovirus lydisparis</taxon>
    </lineage>
</organism>
<dbReference type="EMBL" id="KU377538">
    <property type="protein sequence ID" value="ANS70904.1"/>
    <property type="molecule type" value="Genomic_DNA"/>
</dbReference>
<protein>
    <submittedName>
        <fullName evidence="2">Immediate early transactivator 1</fullName>
    </submittedName>
</protein>
<organismHost>
    <name type="scientific">Lepidoptera</name>
    <name type="common">moths &amp; butterflies</name>
    <dbReference type="NCBI Taxonomy" id="7088"/>
</organismHost>